<keyword evidence="1" id="KW-0732">Signal</keyword>
<reference evidence="3 5" key="1">
    <citation type="journal article" date="2019" name="Emerg. Microbes Infect.">
        <title>Comprehensive subspecies identification of 175 nontuberculous mycobacteria species based on 7547 genomic profiles.</title>
        <authorList>
            <person name="Matsumoto Y."/>
            <person name="Kinjo T."/>
            <person name="Motooka D."/>
            <person name="Nabeya D."/>
            <person name="Jung N."/>
            <person name="Uechi K."/>
            <person name="Horii T."/>
            <person name="Iida T."/>
            <person name="Fujita J."/>
            <person name="Nakamura S."/>
        </authorList>
    </citation>
    <scope>NUCLEOTIDE SEQUENCE [LARGE SCALE GENOMIC DNA]</scope>
    <source>
        <strain evidence="3 5">JCM 12375</strain>
    </source>
</reference>
<protein>
    <recommendedName>
        <fullName evidence="2">DUF732 domain-containing protein</fullName>
    </recommendedName>
</protein>
<reference evidence="3" key="2">
    <citation type="submission" date="2020-02" db="EMBL/GenBank/DDBJ databases">
        <authorList>
            <person name="Matsumoto Y."/>
            <person name="Motooka D."/>
            <person name="Nakamura S."/>
        </authorList>
    </citation>
    <scope>NUCLEOTIDE SEQUENCE</scope>
    <source>
        <strain evidence="3">JCM 12375</strain>
    </source>
</reference>
<feature type="signal peptide" evidence="1">
    <location>
        <begin position="1"/>
        <end position="37"/>
    </location>
</feature>
<evidence type="ECO:0000313" key="4">
    <source>
        <dbReference type="EMBL" id="BDY27122.1"/>
    </source>
</evidence>
<evidence type="ECO:0000259" key="2">
    <source>
        <dbReference type="Pfam" id="PF05305"/>
    </source>
</evidence>
<accession>A0AAI8TRB4</accession>
<feature type="chain" id="PRO_5042533335" description="DUF732 domain-containing protein" evidence="1">
    <location>
        <begin position="38"/>
        <end position="121"/>
    </location>
</feature>
<name>A0AAI8TRB4_MYCME</name>
<dbReference type="Proteomes" id="UP000465622">
    <property type="component" value="Chromosome"/>
</dbReference>
<evidence type="ECO:0000313" key="3">
    <source>
        <dbReference type="EMBL" id="BBX31970.1"/>
    </source>
</evidence>
<feature type="domain" description="DUF732" evidence="2">
    <location>
        <begin position="41"/>
        <end position="114"/>
    </location>
</feature>
<organism evidence="4 6">
    <name type="scientific">Mycolicibacterium mageritense</name>
    <name type="common">Mycobacterium mageritense</name>
    <dbReference type="NCBI Taxonomy" id="53462"/>
    <lineage>
        <taxon>Bacteria</taxon>
        <taxon>Bacillati</taxon>
        <taxon>Actinomycetota</taxon>
        <taxon>Actinomycetes</taxon>
        <taxon>Mycobacteriales</taxon>
        <taxon>Mycobacteriaceae</taxon>
        <taxon>Mycolicibacterium</taxon>
    </lineage>
</organism>
<dbReference type="AlphaFoldDB" id="A0AAI8TRB4"/>
<dbReference type="RefSeq" id="WP_036433577.1">
    <property type="nucleotide sequence ID" value="NZ_AP022567.1"/>
</dbReference>
<keyword evidence="5" id="KW-1185">Reference proteome</keyword>
<evidence type="ECO:0000313" key="6">
    <source>
        <dbReference type="Proteomes" id="UP001241092"/>
    </source>
</evidence>
<gene>
    <name evidence="4" type="ORF">hbim_01043</name>
    <name evidence="3" type="ORF">MMAGJ_12520</name>
</gene>
<reference evidence="4" key="3">
    <citation type="submission" date="2023-03" db="EMBL/GenBank/DDBJ databases">
        <title>Draft genome sequence of a Mycolicibacterium mageritense strain H4_3_1 isolated from a hybrid biological-inorganic system reactor.</title>
        <authorList>
            <person name="Feng X."/>
            <person name="Kazama D."/>
            <person name="Sato K."/>
            <person name="Kobayashi H."/>
        </authorList>
    </citation>
    <scope>NUCLEOTIDE SEQUENCE</scope>
    <source>
        <strain evidence="4">H4_3_1</strain>
    </source>
</reference>
<sequence>MLSLRSPRHLPARVIATALSACALSAAMAFGIAPAHASTEDDRFLEIVKQLNVPMNSPEEAIQAGHGICDKVAAGKIEPARTVRSILSQLTSNGLEKGVAVNLIWGAVDVYCPQYRSLVGR</sequence>
<evidence type="ECO:0000313" key="5">
    <source>
        <dbReference type="Proteomes" id="UP000465622"/>
    </source>
</evidence>
<proteinExistence type="predicted"/>
<dbReference type="EMBL" id="AP027452">
    <property type="protein sequence ID" value="BDY27122.1"/>
    <property type="molecule type" value="Genomic_DNA"/>
</dbReference>
<dbReference type="Proteomes" id="UP001241092">
    <property type="component" value="Chromosome"/>
</dbReference>
<dbReference type="Pfam" id="PF05305">
    <property type="entry name" value="DUF732"/>
    <property type="match status" value="1"/>
</dbReference>
<dbReference type="EMBL" id="AP022567">
    <property type="protein sequence ID" value="BBX31970.1"/>
    <property type="molecule type" value="Genomic_DNA"/>
</dbReference>
<dbReference type="InterPro" id="IPR007969">
    <property type="entry name" value="DUF732"/>
</dbReference>
<evidence type="ECO:0000256" key="1">
    <source>
        <dbReference type="SAM" id="SignalP"/>
    </source>
</evidence>